<dbReference type="Gene3D" id="3.40.50.300">
    <property type="entry name" value="P-loop containing nucleotide triphosphate hydrolases"/>
    <property type="match status" value="1"/>
</dbReference>
<evidence type="ECO:0000256" key="1">
    <source>
        <dbReference type="ARBA" id="ARBA00005771"/>
    </source>
</evidence>
<dbReference type="EMBL" id="HG739112">
    <property type="protein sequence ID" value="CDP07830.1"/>
    <property type="molecule type" value="Genomic_DNA"/>
</dbReference>
<protein>
    <recommendedName>
        <fullName evidence="3">Sulfotransferase</fullName>
        <ecNumber evidence="3">2.8.2.-</ecNumber>
    </recommendedName>
</protein>
<evidence type="ECO:0000256" key="3">
    <source>
        <dbReference type="RuleBase" id="RU361155"/>
    </source>
</evidence>
<dbReference type="AlphaFoldDB" id="A0A068UGY9"/>
<dbReference type="SUPFAM" id="SSF52540">
    <property type="entry name" value="P-loop containing nucleoside triphosphate hydrolases"/>
    <property type="match status" value="1"/>
</dbReference>
<name>A0A068UGY9_COFCA</name>
<accession>A0A068UGY9</accession>
<dbReference type="OMA" id="IAEEWSQ"/>
<dbReference type="PhylomeDB" id="A0A068UGY9"/>
<evidence type="ECO:0000259" key="4">
    <source>
        <dbReference type="Pfam" id="PF00685"/>
    </source>
</evidence>
<dbReference type="InterPro" id="IPR027417">
    <property type="entry name" value="P-loop_NTPase"/>
</dbReference>
<proteinExistence type="inferred from homology"/>
<dbReference type="Proteomes" id="UP000295252">
    <property type="component" value="Chromosome X"/>
</dbReference>
<dbReference type="Pfam" id="PF00685">
    <property type="entry name" value="Sulfotransfer_1"/>
    <property type="match status" value="1"/>
</dbReference>
<feature type="domain" description="Sulfotransferase" evidence="4">
    <location>
        <begin position="115"/>
        <end position="378"/>
    </location>
</feature>
<dbReference type="InterPro" id="IPR000863">
    <property type="entry name" value="Sulfotransferase_dom"/>
</dbReference>
<evidence type="ECO:0000313" key="5">
    <source>
        <dbReference type="EMBL" id="CDP07830.1"/>
    </source>
</evidence>
<evidence type="ECO:0000256" key="2">
    <source>
        <dbReference type="ARBA" id="ARBA00022679"/>
    </source>
</evidence>
<dbReference type="InParanoid" id="A0A068UGY9"/>
<evidence type="ECO:0000313" key="6">
    <source>
        <dbReference type="Proteomes" id="UP000295252"/>
    </source>
</evidence>
<keyword evidence="2 3" id="KW-0808">Transferase</keyword>
<organism evidence="5 6">
    <name type="scientific">Coffea canephora</name>
    <name type="common">Robusta coffee</name>
    <dbReference type="NCBI Taxonomy" id="49390"/>
    <lineage>
        <taxon>Eukaryota</taxon>
        <taxon>Viridiplantae</taxon>
        <taxon>Streptophyta</taxon>
        <taxon>Embryophyta</taxon>
        <taxon>Tracheophyta</taxon>
        <taxon>Spermatophyta</taxon>
        <taxon>Magnoliopsida</taxon>
        <taxon>eudicotyledons</taxon>
        <taxon>Gunneridae</taxon>
        <taxon>Pentapetalae</taxon>
        <taxon>asterids</taxon>
        <taxon>lamiids</taxon>
        <taxon>Gentianales</taxon>
        <taxon>Rubiaceae</taxon>
        <taxon>Ixoroideae</taxon>
        <taxon>Gardenieae complex</taxon>
        <taxon>Bertiereae - Coffeeae clade</taxon>
        <taxon>Coffeeae</taxon>
        <taxon>Coffea</taxon>
    </lineage>
</organism>
<dbReference type="Gramene" id="CDP07830">
    <property type="protein sequence ID" value="CDP07830"/>
    <property type="gene ID" value="GSCOC_T00025236001"/>
</dbReference>
<dbReference type="EC" id="2.8.2.-" evidence="3"/>
<reference evidence="6" key="1">
    <citation type="journal article" date="2014" name="Science">
        <title>The coffee genome provides insight into the convergent evolution of caffeine biosynthesis.</title>
        <authorList>
            <person name="Denoeud F."/>
            <person name="Carretero-Paulet L."/>
            <person name="Dereeper A."/>
            <person name="Droc G."/>
            <person name="Guyot R."/>
            <person name="Pietrella M."/>
            <person name="Zheng C."/>
            <person name="Alberti A."/>
            <person name="Anthony F."/>
            <person name="Aprea G."/>
            <person name="Aury J.M."/>
            <person name="Bento P."/>
            <person name="Bernard M."/>
            <person name="Bocs S."/>
            <person name="Campa C."/>
            <person name="Cenci A."/>
            <person name="Combes M.C."/>
            <person name="Crouzillat D."/>
            <person name="Da Silva C."/>
            <person name="Daddiego L."/>
            <person name="De Bellis F."/>
            <person name="Dussert S."/>
            <person name="Garsmeur O."/>
            <person name="Gayraud T."/>
            <person name="Guignon V."/>
            <person name="Jahn K."/>
            <person name="Jamilloux V."/>
            <person name="Joet T."/>
            <person name="Labadie K."/>
            <person name="Lan T."/>
            <person name="Leclercq J."/>
            <person name="Lepelley M."/>
            <person name="Leroy T."/>
            <person name="Li L.T."/>
            <person name="Librado P."/>
            <person name="Lopez L."/>
            <person name="Munoz A."/>
            <person name="Noel B."/>
            <person name="Pallavicini A."/>
            <person name="Perrotta G."/>
            <person name="Poncet V."/>
            <person name="Pot D."/>
            <person name="Priyono X."/>
            <person name="Rigoreau M."/>
            <person name="Rouard M."/>
            <person name="Rozas J."/>
            <person name="Tranchant-Dubreuil C."/>
            <person name="VanBuren R."/>
            <person name="Zhang Q."/>
            <person name="Andrade A.C."/>
            <person name="Argout X."/>
            <person name="Bertrand B."/>
            <person name="de Kochko A."/>
            <person name="Graziosi G."/>
            <person name="Henry R.J."/>
            <person name="Jayarama X."/>
            <person name="Ming R."/>
            <person name="Nagai C."/>
            <person name="Rounsley S."/>
            <person name="Sankoff D."/>
            <person name="Giuliano G."/>
            <person name="Albert V.A."/>
            <person name="Wincker P."/>
            <person name="Lashermes P."/>
        </authorList>
    </citation>
    <scope>NUCLEOTIDE SEQUENCE [LARGE SCALE GENOMIC DNA]</scope>
    <source>
        <strain evidence="6">cv. DH200-94</strain>
    </source>
</reference>
<dbReference type="OrthoDB" id="205623at2759"/>
<dbReference type="GO" id="GO:0008146">
    <property type="term" value="F:sulfotransferase activity"/>
    <property type="evidence" value="ECO:0007669"/>
    <property type="project" value="InterPro"/>
</dbReference>
<keyword evidence="6" id="KW-1185">Reference proteome</keyword>
<dbReference type="PANTHER" id="PTHR11783">
    <property type="entry name" value="SULFOTRANSFERASE SULT"/>
    <property type="match status" value="1"/>
</dbReference>
<gene>
    <name evidence="5" type="ORF">GSCOC_T00025236001</name>
</gene>
<sequence length="384" mass="44215">MWDYTPLSVDKELLRRPHNIPLLNNFYICDIAGFNKSCLADVYLLYFPMEDTPIFRPSSSTKVVEDMDEFQELLQTIPREVSGDGWGLYYYNNFWCPERVLKSTIFFQRNFKAKDSDIILASIPKSGTTWLKSLSFSIINRKKCTIPESPLLITNPHDLVRSMEYGLFLNSENPDLEAFSCPRIFSTHLPYHALPQSILNAKCRIIYICRNPLDQFISLRHFLLENSGEDQQKALPIDEAFELFCKGLYPFGPVWDHAEGYWNASLNDVQKVVFLKYEDLKIDATSHVKMLAESLGFPFSPEEVENGVVEEIVKLCSLENLKNMEVNKNGVVVKSPTVKFKAGSYFRKGEVGDWKNFLNNSMAERYKKIMEEKLGKSGLAFELL</sequence>
<comment type="similarity">
    <text evidence="1 3">Belongs to the sulfotransferase 1 family.</text>
</comment>